<dbReference type="GO" id="GO:0005789">
    <property type="term" value="C:endoplasmic reticulum membrane"/>
    <property type="evidence" value="ECO:0007669"/>
    <property type="project" value="UniProtKB-SubCell"/>
</dbReference>
<evidence type="ECO:0000256" key="6">
    <source>
        <dbReference type="ARBA" id="ARBA00023136"/>
    </source>
</evidence>
<feature type="compositionally biased region" description="Basic and acidic residues" evidence="7">
    <location>
        <begin position="365"/>
        <end position="376"/>
    </location>
</feature>
<feature type="transmembrane region" description="Helical" evidence="8">
    <location>
        <begin position="263"/>
        <end position="296"/>
    </location>
</feature>
<protein>
    <recommendedName>
        <fullName evidence="11">Seipin</fullName>
    </recommendedName>
</protein>
<dbReference type="OMA" id="IALQLEM"/>
<keyword evidence="2 8" id="KW-0812">Transmembrane</keyword>
<evidence type="ECO:0000313" key="9">
    <source>
        <dbReference type="EMBL" id="EGD82680.1"/>
    </source>
</evidence>
<dbReference type="InParanoid" id="F2U4W4"/>
<feature type="compositionally biased region" description="Acidic residues" evidence="7">
    <location>
        <begin position="387"/>
        <end position="401"/>
    </location>
</feature>
<evidence type="ECO:0000256" key="5">
    <source>
        <dbReference type="ARBA" id="ARBA00023098"/>
    </source>
</evidence>
<dbReference type="AlphaFoldDB" id="F2U4W4"/>
<proteinExistence type="predicted"/>
<organism evidence="10">
    <name type="scientific">Salpingoeca rosetta (strain ATCC 50818 / BSB-021)</name>
    <dbReference type="NCBI Taxonomy" id="946362"/>
    <lineage>
        <taxon>Eukaryota</taxon>
        <taxon>Choanoflagellata</taxon>
        <taxon>Craspedida</taxon>
        <taxon>Salpingoecidae</taxon>
        <taxon>Salpingoeca</taxon>
    </lineage>
</organism>
<dbReference type="OrthoDB" id="3990054at2759"/>
<evidence type="ECO:0000256" key="8">
    <source>
        <dbReference type="SAM" id="Phobius"/>
    </source>
</evidence>
<comment type="subcellular location">
    <subcellularLocation>
        <location evidence="1">Endoplasmic reticulum membrane</location>
        <topology evidence="1">Multi-pass membrane protein</topology>
    </subcellularLocation>
</comment>
<dbReference type="STRING" id="946362.F2U4W4"/>
<evidence type="ECO:0000256" key="3">
    <source>
        <dbReference type="ARBA" id="ARBA00022824"/>
    </source>
</evidence>
<keyword evidence="4 8" id="KW-1133">Transmembrane helix</keyword>
<dbReference type="RefSeq" id="XP_004995916.1">
    <property type="nucleotide sequence ID" value="XM_004995859.1"/>
</dbReference>
<dbReference type="Proteomes" id="UP000007799">
    <property type="component" value="Unassembled WGS sequence"/>
</dbReference>
<feature type="compositionally biased region" description="Basic and acidic residues" evidence="7">
    <location>
        <begin position="315"/>
        <end position="333"/>
    </location>
</feature>
<keyword evidence="3" id="KW-0256">Endoplasmic reticulum</keyword>
<dbReference type="GO" id="GO:0006629">
    <property type="term" value="P:lipid metabolic process"/>
    <property type="evidence" value="ECO:0007669"/>
    <property type="project" value="UniProtKB-KW"/>
</dbReference>
<keyword evidence="5" id="KW-0443">Lipid metabolism</keyword>
<name>F2U4W4_SALR5</name>
<dbReference type="eggNOG" id="KOG4200">
    <property type="taxonomic scope" value="Eukaryota"/>
</dbReference>
<keyword evidence="6 8" id="KW-0472">Membrane</keyword>
<dbReference type="Pfam" id="PF06775">
    <property type="entry name" value="Seipin"/>
    <property type="match status" value="1"/>
</dbReference>
<evidence type="ECO:0000313" key="10">
    <source>
        <dbReference type="Proteomes" id="UP000007799"/>
    </source>
</evidence>
<sequence length="511" mass="56416">MTGSGGLGESRRGAREDSGSRHYGNDAAGYLWHDVLWQAMRVLKWLAIASVVVMAVFAVCYAASVFIYGVTYWWIVPEPEHSWPLYFDYGSKGGQRPLTHVYLSHDTRHALRVGQAYDFTVELELPNSRPNRQAGMFMVSLWLSSTKDDAHASHDIALHQGELTATGNLVEASPGVGGSRPAMLPYRPSIVHFLRRILLAGPYLLGLVDDTQTVTVPVMQHVHVKGRGLHWASVSLSSSKLQVTRATLMARTRMQGMTYWMYHWFLSSFVVGTLMLASALTVGILLLILILIWPYIHEPVMAAVHTIIGDDDAGDHYPHHDDDDDDERARQETQRGLVYNPELDMDVLPGGDDNTGGAGAVDVDELAHRLQRESRQRARHAVGGGGDADDDDDDDDDSSNDEPERTRERQHTSSINIARAHTRSKGSHEGADDNGGENDAGEMSDAEDVLHEEGRRRRDIGHVAGGGDGEYRDDHAQQSSSLGPAPSLATTSSTTSPALRRRRHERQRAEQ</sequence>
<feature type="compositionally biased region" description="Basic residues" evidence="7">
    <location>
        <begin position="499"/>
        <end position="511"/>
    </location>
</feature>
<dbReference type="GO" id="GO:0140042">
    <property type="term" value="P:lipid droplet formation"/>
    <property type="evidence" value="ECO:0007669"/>
    <property type="project" value="UniProtKB-ARBA"/>
</dbReference>
<accession>F2U4W4</accession>
<dbReference type="InterPro" id="IPR009617">
    <property type="entry name" value="Seipin"/>
</dbReference>
<dbReference type="GeneID" id="16076503"/>
<feature type="transmembrane region" description="Helical" evidence="8">
    <location>
        <begin position="45"/>
        <end position="75"/>
    </location>
</feature>
<evidence type="ECO:0000256" key="4">
    <source>
        <dbReference type="ARBA" id="ARBA00022989"/>
    </source>
</evidence>
<evidence type="ECO:0000256" key="2">
    <source>
        <dbReference type="ARBA" id="ARBA00022692"/>
    </source>
</evidence>
<feature type="compositionally biased region" description="Acidic residues" evidence="7">
    <location>
        <begin position="432"/>
        <end position="447"/>
    </location>
</feature>
<dbReference type="PANTHER" id="PTHR21212">
    <property type="entry name" value="BERNARDINELLI-SEIP CONGENITAL LIPODYSTROPHY 2 HOMOLOG BSCL2 PROTEIN"/>
    <property type="match status" value="1"/>
</dbReference>
<feature type="compositionally biased region" description="Basic and acidic residues" evidence="7">
    <location>
        <begin position="402"/>
        <end position="411"/>
    </location>
</feature>
<feature type="region of interest" description="Disordered" evidence="7">
    <location>
        <begin position="1"/>
        <end position="20"/>
    </location>
</feature>
<feature type="region of interest" description="Disordered" evidence="7">
    <location>
        <begin position="315"/>
        <end position="511"/>
    </location>
</feature>
<evidence type="ECO:0008006" key="11">
    <source>
        <dbReference type="Google" id="ProtNLM"/>
    </source>
</evidence>
<gene>
    <name evidence="9" type="ORF">PTSG_03341</name>
</gene>
<dbReference type="PANTHER" id="PTHR21212:SF0">
    <property type="entry name" value="SEIPIN"/>
    <property type="match status" value="1"/>
</dbReference>
<dbReference type="EMBL" id="GL832961">
    <property type="protein sequence ID" value="EGD82680.1"/>
    <property type="molecule type" value="Genomic_DNA"/>
</dbReference>
<dbReference type="CDD" id="cd23995">
    <property type="entry name" value="Seipin_BSCL2_like"/>
    <property type="match status" value="1"/>
</dbReference>
<feature type="compositionally biased region" description="Low complexity" evidence="7">
    <location>
        <begin position="484"/>
        <end position="498"/>
    </location>
</feature>
<evidence type="ECO:0000256" key="7">
    <source>
        <dbReference type="SAM" id="MobiDB-lite"/>
    </source>
</evidence>
<evidence type="ECO:0000256" key="1">
    <source>
        <dbReference type="ARBA" id="ARBA00004477"/>
    </source>
</evidence>
<keyword evidence="10" id="KW-1185">Reference proteome</keyword>
<reference evidence="9" key="1">
    <citation type="submission" date="2009-08" db="EMBL/GenBank/DDBJ databases">
        <title>Annotation of Salpingoeca rosetta.</title>
        <authorList>
            <consortium name="The Broad Institute Genome Sequencing Platform"/>
            <person name="Russ C."/>
            <person name="Cuomo C."/>
            <person name="Burger G."/>
            <person name="Gray M.W."/>
            <person name="Holland P.W.H."/>
            <person name="King N."/>
            <person name="Lang F.B.F."/>
            <person name="Roger A.J."/>
            <person name="Ruiz-Trillo I."/>
            <person name="Young S.K."/>
            <person name="Zeng Q."/>
            <person name="Gargeya S."/>
            <person name="Alvarado L."/>
            <person name="Berlin A."/>
            <person name="Chapman S.B."/>
            <person name="Chen Z."/>
            <person name="Freedman E."/>
            <person name="Gellesch M."/>
            <person name="Goldberg J."/>
            <person name="Griggs A."/>
            <person name="Gujja S."/>
            <person name="Heilman E."/>
            <person name="Heiman D."/>
            <person name="Howarth C."/>
            <person name="Mehta T."/>
            <person name="Neiman D."/>
            <person name="Pearson M."/>
            <person name="Roberts A."/>
            <person name="Saif S."/>
            <person name="Shea T."/>
            <person name="Shenoy N."/>
            <person name="Sisk P."/>
            <person name="Stolte C."/>
            <person name="Sykes S."/>
            <person name="White J."/>
            <person name="Yandava C."/>
            <person name="Haas B."/>
            <person name="Nusbaum C."/>
            <person name="Birren B."/>
        </authorList>
    </citation>
    <scope>NUCLEOTIDE SEQUENCE [LARGE SCALE GENOMIC DNA]</scope>
    <source>
        <strain evidence="9">ATCC 50818</strain>
    </source>
</reference>
<dbReference type="KEGG" id="sre:PTSG_03341"/>
<feature type="compositionally biased region" description="Basic and acidic residues" evidence="7">
    <location>
        <begin position="9"/>
        <end position="20"/>
    </location>
</feature>